<sequence length="351" mass="36994">MGLKCRLLGHQYGDPEIEREREENGDEVVVTIREVQVCQRCGTEHVVSENKEITSIRSPADVGLDESAAAAPEAADPVAADDAPAGPETTPTDAGSPIAEAEPGAESGDAAPGAEEPDEVTADTVPETFGDDDDFEPPENPEEDDAVILGDEEETERDETQWPEDAGPDPATAAQESAAVEGDQPVDPDPAPADSGDAVTDDAEFIDADEVAAEESETATDRGHGEWPERDDTESEPAWPVHEGEDEGFASQPSDGTPAEVSFGSGLTPEANGQLDHDHDAGDEAEYITAGDDGGFTRAESQSDLQSDVPDDEIEFYCPNCGHARTAGASSMRAGDICPECKRGYIAERQL</sequence>
<organism evidence="2 3">
    <name type="scientific">Halogeometricum limi</name>
    <dbReference type="NCBI Taxonomy" id="555875"/>
    <lineage>
        <taxon>Archaea</taxon>
        <taxon>Methanobacteriati</taxon>
        <taxon>Methanobacteriota</taxon>
        <taxon>Stenosarchaea group</taxon>
        <taxon>Halobacteria</taxon>
        <taxon>Halobacteriales</taxon>
        <taxon>Haloferacaceae</taxon>
        <taxon>Halogeometricum</taxon>
    </lineage>
</organism>
<dbReference type="RefSeq" id="WP_089876502.1">
    <property type="nucleotide sequence ID" value="NZ_FOYS01000001.1"/>
</dbReference>
<keyword evidence="3" id="KW-1185">Reference proteome</keyword>
<feature type="compositionally biased region" description="Acidic residues" evidence="1">
    <location>
        <begin position="129"/>
        <end position="157"/>
    </location>
</feature>
<evidence type="ECO:0000313" key="2">
    <source>
        <dbReference type="EMBL" id="SFR34954.1"/>
    </source>
</evidence>
<feature type="compositionally biased region" description="Basic and acidic residues" evidence="1">
    <location>
        <begin position="219"/>
        <end position="230"/>
    </location>
</feature>
<dbReference type="AlphaFoldDB" id="A0A1I6FYG7"/>
<gene>
    <name evidence="2" type="ORF">SAMN04488124_0542</name>
</gene>
<dbReference type="Pfam" id="PF23373">
    <property type="entry name" value="DUF7093"/>
    <property type="match status" value="1"/>
</dbReference>
<feature type="compositionally biased region" description="Low complexity" evidence="1">
    <location>
        <begin position="68"/>
        <end position="85"/>
    </location>
</feature>
<dbReference type="InterPro" id="IPR055519">
    <property type="entry name" value="DUF7093"/>
</dbReference>
<evidence type="ECO:0000256" key="1">
    <source>
        <dbReference type="SAM" id="MobiDB-lite"/>
    </source>
</evidence>
<proteinExistence type="predicted"/>
<dbReference type="OrthoDB" id="205650at2157"/>
<accession>A0A1I6FYG7</accession>
<feature type="compositionally biased region" description="Acidic residues" evidence="1">
    <location>
        <begin position="199"/>
        <end position="218"/>
    </location>
</feature>
<protein>
    <submittedName>
        <fullName evidence="2">Uncharacterized protein</fullName>
    </submittedName>
</protein>
<dbReference type="EMBL" id="FOYS01000001">
    <property type="protein sequence ID" value="SFR34954.1"/>
    <property type="molecule type" value="Genomic_DNA"/>
</dbReference>
<feature type="region of interest" description="Disordered" evidence="1">
    <location>
        <begin position="48"/>
        <end position="312"/>
    </location>
</feature>
<name>A0A1I6FYG7_9EURY</name>
<evidence type="ECO:0000313" key="3">
    <source>
        <dbReference type="Proteomes" id="UP000243250"/>
    </source>
</evidence>
<dbReference type="Proteomes" id="UP000243250">
    <property type="component" value="Unassembled WGS sequence"/>
</dbReference>
<dbReference type="STRING" id="555875.SAMN04488124_0542"/>
<reference evidence="3" key="1">
    <citation type="submission" date="2016-10" db="EMBL/GenBank/DDBJ databases">
        <authorList>
            <person name="Varghese N."/>
            <person name="Submissions S."/>
        </authorList>
    </citation>
    <scope>NUCLEOTIDE SEQUENCE [LARGE SCALE GENOMIC DNA]</scope>
    <source>
        <strain evidence="3">CGMCC 1.8711</strain>
    </source>
</reference>